<evidence type="ECO:0000313" key="7">
    <source>
        <dbReference type="EMBL" id="MCX2940223.1"/>
    </source>
</evidence>
<feature type="transmembrane region" description="Helical" evidence="6">
    <location>
        <begin position="267"/>
        <end position="289"/>
    </location>
</feature>
<dbReference type="RefSeq" id="WP_266000092.1">
    <property type="nucleotide sequence ID" value="NZ_JAPJDN010000035.1"/>
</dbReference>
<dbReference type="Pfam" id="PF01594">
    <property type="entry name" value="AI-2E_transport"/>
    <property type="match status" value="1"/>
</dbReference>
<evidence type="ECO:0000256" key="5">
    <source>
        <dbReference type="ARBA" id="ARBA00023136"/>
    </source>
</evidence>
<gene>
    <name evidence="7" type="ORF">ORI27_26350</name>
</gene>
<evidence type="ECO:0000256" key="6">
    <source>
        <dbReference type="SAM" id="Phobius"/>
    </source>
</evidence>
<dbReference type="PANTHER" id="PTHR21716:SF4">
    <property type="entry name" value="TRANSMEMBRANE PROTEIN 245"/>
    <property type="match status" value="1"/>
</dbReference>
<reference evidence="7 8" key="1">
    <citation type="submission" date="2022-11" db="EMBL/GenBank/DDBJ databases">
        <title>Mycobacterium sp. nov.</title>
        <authorList>
            <person name="Papic B."/>
            <person name="Spicic S."/>
            <person name="Duvnjak S."/>
        </authorList>
    </citation>
    <scope>NUCLEOTIDE SEQUENCE [LARGE SCALE GENOMIC DNA]</scope>
    <source>
        <strain evidence="7 8">CVI_P4</strain>
    </source>
</reference>
<sequence length="389" mass="42073">MNTEFTPTQKRALAILTVVAVALGAYFLRHYFILVVIAAIVAYLFTPLYNRCRRRFGTGLSATLTVLAALATVIIPLSGLITIAVLQVSHMLANVSEWTQTADLSTLGDKALGMVNELLAKLPFGHFTVSADSLRTTMVNVAQDVGQWLLRSLRGAAGGVIGAITSAIIFIYVFVSLLTNQQQVLLLIRRLNPLGEEVTDLYLTKMGAMVRGTVTGQFIIALVQGISGAVSIYIGGFHDGFFIFCIILTALSIIPLGSGVLTIPFGIGMMFFGNIPGGLFVVLFHIIAVTNIDNILRPILVPREARLDPALMLLAVFSGIAMFGFWGIVLGPVLMIVIVTTISVYLAVYRGVEMTSAEPPETRRRLFRRRIKQEAQTTAVAADGEPAED</sequence>
<feature type="transmembrane region" description="Helical" evidence="6">
    <location>
        <begin position="156"/>
        <end position="178"/>
    </location>
</feature>
<organism evidence="7 8">
    <name type="scientific">Mycobacterium pinniadriaticum</name>
    <dbReference type="NCBI Taxonomy" id="2994102"/>
    <lineage>
        <taxon>Bacteria</taxon>
        <taxon>Bacillati</taxon>
        <taxon>Actinomycetota</taxon>
        <taxon>Actinomycetes</taxon>
        <taxon>Mycobacteriales</taxon>
        <taxon>Mycobacteriaceae</taxon>
        <taxon>Mycobacterium</taxon>
    </lineage>
</organism>
<keyword evidence="4 6" id="KW-1133">Transmembrane helix</keyword>
<comment type="similarity">
    <text evidence="2">Belongs to the autoinducer-2 exporter (AI-2E) (TC 2.A.86) family.</text>
</comment>
<comment type="caution">
    <text evidence="7">The sequence shown here is derived from an EMBL/GenBank/DDBJ whole genome shotgun (WGS) entry which is preliminary data.</text>
</comment>
<feature type="transmembrane region" description="Helical" evidence="6">
    <location>
        <begin position="214"/>
        <end position="234"/>
    </location>
</feature>
<keyword evidence="5 6" id="KW-0472">Membrane</keyword>
<comment type="subcellular location">
    <subcellularLocation>
        <location evidence="1">Membrane</location>
        <topology evidence="1">Multi-pass membrane protein</topology>
    </subcellularLocation>
</comment>
<evidence type="ECO:0000256" key="4">
    <source>
        <dbReference type="ARBA" id="ARBA00022989"/>
    </source>
</evidence>
<accession>A0ABT3SLA4</accession>
<dbReference type="PANTHER" id="PTHR21716">
    <property type="entry name" value="TRANSMEMBRANE PROTEIN"/>
    <property type="match status" value="1"/>
</dbReference>
<dbReference type="InterPro" id="IPR002549">
    <property type="entry name" value="AI-2E-like"/>
</dbReference>
<feature type="transmembrane region" description="Helical" evidence="6">
    <location>
        <begin position="310"/>
        <end position="328"/>
    </location>
</feature>
<feature type="transmembrane region" description="Helical" evidence="6">
    <location>
        <begin position="65"/>
        <end position="86"/>
    </location>
</feature>
<dbReference type="EMBL" id="JAPJDO010000035">
    <property type="protein sequence ID" value="MCX2940223.1"/>
    <property type="molecule type" value="Genomic_DNA"/>
</dbReference>
<proteinExistence type="inferred from homology"/>
<evidence type="ECO:0000256" key="3">
    <source>
        <dbReference type="ARBA" id="ARBA00022692"/>
    </source>
</evidence>
<evidence type="ECO:0000256" key="1">
    <source>
        <dbReference type="ARBA" id="ARBA00004141"/>
    </source>
</evidence>
<name>A0ABT3SLA4_9MYCO</name>
<evidence type="ECO:0000256" key="2">
    <source>
        <dbReference type="ARBA" id="ARBA00009773"/>
    </source>
</evidence>
<feature type="transmembrane region" description="Helical" evidence="6">
    <location>
        <begin position="241"/>
        <end position="261"/>
    </location>
</feature>
<dbReference type="Proteomes" id="UP001300745">
    <property type="component" value="Unassembled WGS sequence"/>
</dbReference>
<feature type="transmembrane region" description="Helical" evidence="6">
    <location>
        <begin position="12"/>
        <end position="45"/>
    </location>
</feature>
<keyword evidence="3 6" id="KW-0812">Transmembrane</keyword>
<evidence type="ECO:0000313" key="8">
    <source>
        <dbReference type="Proteomes" id="UP001300745"/>
    </source>
</evidence>
<protein>
    <submittedName>
        <fullName evidence="7">AI-2E family transporter</fullName>
    </submittedName>
</protein>
<keyword evidence="8" id="KW-1185">Reference proteome</keyword>